<keyword evidence="10" id="KW-0413">Isomerase</keyword>
<protein>
    <recommendedName>
        <fullName evidence="8">C-8 sterol isomerase</fullName>
        <ecNumber evidence="8">5.-.-.-</ecNumber>
    </recommendedName>
    <alternativeName>
        <fullName evidence="8">Delta-8--delta-7 sterol isomerase</fullName>
    </alternativeName>
</protein>
<comment type="subcellular location">
    <subcellularLocation>
        <location evidence="1">Endoplasmic reticulum membrane</location>
    </subcellularLocation>
</comment>
<dbReference type="InterPro" id="IPR006716">
    <property type="entry name" value="ERG2_sigma1_rcpt-like"/>
</dbReference>
<keyword evidence="4" id="KW-0256">Endoplasmic reticulum</keyword>
<keyword evidence="6" id="KW-0472">Membrane</keyword>
<dbReference type="GeneID" id="36517517"/>
<dbReference type="STRING" id="45607.A0A2T0FME5"/>
<dbReference type="GO" id="GO:0006696">
    <property type="term" value="P:ergosterol biosynthetic process"/>
    <property type="evidence" value="ECO:0007669"/>
    <property type="project" value="TreeGrafter"/>
</dbReference>
<evidence type="ECO:0000256" key="7">
    <source>
        <dbReference type="ARBA" id="ARBA00029435"/>
    </source>
</evidence>
<dbReference type="RefSeq" id="XP_024666094.1">
    <property type="nucleotide sequence ID" value="XM_024810326.1"/>
</dbReference>
<sequence>MNLTKLALILPLLFVTVRVMDYARLTFLPAFYIFDKVRLQQICQEALASLDIDAPAQKIMEKTHTLLKKEYPEFIVDELRPEDWVFNNAGNAMGSMIILHASLTEYLIFFGSAIGTEGHTGTHFADDYFTILHGVQYAARPNASIAEKYLPGDQHHMPYGVNKQYSIPAGSFALELAQGYIPSMLPFGMIEVLTSTLDVASFAQTCVLTAKHMFGNILKGKI</sequence>
<evidence type="ECO:0000256" key="2">
    <source>
        <dbReference type="ARBA" id="ARBA00007141"/>
    </source>
</evidence>
<evidence type="ECO:0000313" key="11">
    <source>
        <dbReference type="Proteomes" id="UP000238350"/>
    </source>
</evidence>
<keyword evidence="11" id="KW-1185">Reference proteome</keyword>
<comment type="pathway">
    <text evidence="7 8">Steroid metabolism; ergosterol biosynthesis.</text>
</comment>
<dbReference type="UniPathway" id="UPA00768"/>
<evidence type="ECO:0000256" key="6">
    <source>
        <dbReference type="ARBA" id="ARBA00023136"/>
    </source>
</evidence>
<dbReference type="PANTHER" id="PTHR10868">
    <property type="entry name" value="SIGMA 1-TYPE OPIOID RECEPTOR-RELATED"/>
    <property type="match status" value="1"/>
</dbReference>
<dbReference type="Pfam" id="PF04622">
    <property type="entry name" value="ERG2_Sigma1R"/>
    <property type="match status" value="1"/>
</dbReference>
<organism evidence="10 11">
    <name type="scientific">Wickerhamiella sorbophila</name>
    <dbReference type="NCBI Taxonomy" id="45607"/>
    <lineage>
        <taxon>Eukaryota</taxon>
        <taxon>Fungi</taxon>
        <taxon>Dikarya</taxon>
        <taxon>Ascomycota</taxon>
        <taxon>Saccharomycotina</taxon>
        <taxon>Dipodascomycetes</taxon>
        <taxon>Dipodascales</taxon>
        <taxon>Trichomonascaceae</taxon>
        <taxon>Wickerhamiella</taxon>
    </lineage>
</organism>
<keyword evidence="9" id="KW-0732">Signal</keyword>
<keyword evidence="5" id="KW-1133">Transmembrane helix</keyword>
<evidence type="ECO:0000256" key="1">
    <source>
        <dbReference type="ARBA" id="ARBA00004586"/>
    </source>
</evidence>
<dbReference type="EC" id="5.-.-.-" evidence="8"/>
<dbReference type="Proteomes" id="UP000238350">
    <property type="component" value="Unassembled WGS sequence"/>
</dbReference>
<dbReference type="EMBL" id="NDIQ01000022">
    <property type="protein sequence ID" value="PRT56149.1"/>
    <property type="molecule type" value="Genomic_DNA"/>
</dbReference>
<evidence type="ECO:0000256" key="4">
    <source>
        <dbReference type="ARBA" id="ARBA00022824"/>
    </source>
</evidence>
<dbReference type="PANTHER" id="PTHR10868:SF1">
    <property type="entry name" value="SIGMA NON-OPIOID INTRACELLULAR RECEPTOR 1"/>
    <property type="match status" value="1"/>
</dbReference>
<name>A0A2T0FME5_9ASCO</name>
<gene>
    <name evidence="10" type="ORF">B9G98_03769</name>
</gene>
<accession>A0A2T0FME5</accession>
<comment type="similarity">
    <text evidence="2 8">Belongs to the ERG2 family.</text>
</comment>
<keyword evidence="3" id="KW-0812">Transmembrane</keyword>
<dbReference type="OrthoDB" id="347124at2759"/>
<dbReference type="GO" id="GO:0016853">
    <property type="term" value="F:isomerase activity"/>
    <property type="evidence" value="ECO:0007669"/>
    <property type="project" value="UniProtKB-KW"/>
</dbReference>
<evidence type="ECO:0000256" key="3">
    <source>
        <dbReference type="ARBA" id="ARBA00022692"/>
    </source>
</evidence>
<comment type="function">
    <text evidence="8">Catalyzes the reaction which results in unsaturation at C-7 in the B ring of sterols.</text>
</comment>
<dbReference type="AlphaFoldDB" id="A0A2T0FME5"/>
<feature type="signal peptide" evidence="9">
    <location>
        <begin position="1"/>
        <end position="19"/>
    </location>
</feature>
<feature type="chain" id="PRO_5015553872" description="C-8 sterol isomerase" evidence="9">
    <location>
        <begin position="20"/>
        <end position="222"/>
    </location>
</feature>
<reference evidence="10 11" key="1">
    <citation type="submission" date="2017-04" db="EMBL/GenBank/DDBJ databases">
        <title>Genome sequencing of [Candida] sorbophila.</title>
        <authorList>
            <person name="Ahn J.O."/>
        </authorList>
    </citation>
    <scope>NUCLEOTIDE SEQUENCE [LARGE SCALE GENOMIC DNA]</scope>
    <source>
        <strain evidence="10 11">DS02</strain>
    </source>
</reference>
<evidence type="ECO:0000256" key="5">
    <source>
        <dbReference type="ARBA" id="ARBA00022989"/>
    </source>
</evidence>
<evidence type="ECO:0000313" key="10">
    <source>
        <dbReference type="EMBL" id="PRT56149.1"/>
    </source>
</evidence>
<dbReference type="GO" id="GO:0005789">
    <property type="term" value="C:endoplasmic reticulum membrane"/>
    <property type="evidence" value="ECO:0007669"/>
    <property type="project" value="UniProtKB-SubCell"/>
</dbReference>
<proteinExistence type="inferred from homology"/>
<evidence type="ECO:0000256" key="9">
    <source>
        <dbReference type="SAM" id="SignalP"/>
    </source>
</evidence>
<comment type="caution">
    <text evidence="10">The sequence shown here is derived from an EMBL/GenBank/DDBJ whole genome shotgun (WGS) entry which is preliminary data.</text>
</comment>
<evidence type="ECO:0000256" key="8">
    <source>
        <dbReference type="RuleBase" id="RU368083"/>
    </source>
</evidence>